<keyword evidence="3" id="KW-1185">Reference proteome</keyword>
<dbReference type="OrthoDB" id="9451547at2759"/>
<dbReference type="PANTHER" id="PTHR35043">
    <property type="entry name" value="TRANSCRIPTION FACTOR DOMAIN-CONTAINING PROTEIN"/>
    <property type="match status" value="1"/>
</dbReference>
<sequence length="242" mass="27445">MLLIFLSPAFLGRELGARGAPVNGQLSSTTLIPGISESIEAGCPDIGNLRSGWDILWSCLATIFACTWIALHPNIQARKDGWYKVALRRLKICFYALMAPEMILSWALRQWLGARHISRKYQSRGWTLSHGFFVQMGGFMLVEGEKPARTLTYEEFEALYESGKIEFPTISENEIQDRSKSDMISKSLVVIQTSWFILQTVTRIIQHLPIAELELITLSFALLNGVMYFLWWRKPLDNAAAN</sequence>
<proteinExistence type="predicted"/>
<keyword evidence="1" id="KW-0812">Transmembrane</keyword>
<evidence type="ECO:0000313" key="2">
    <source>
        <dbReference type="EMBL" id="TFK37853.1"/>
    </source>
</evidence>
<keyword evidence="1" id="KW-1133">Transmembrane helix</keyword>
<evidence type="ECO:0000256" key="1">
    <source>
        <dbReference type="SAM" id="Phobius"/>
    </source>
</evidence>
<protein>
    <submittedName>
        <fullName evidence="2">Uncharacterized protein</fullName>
    </submittedName>
</protein>
<dbReference type="STRING" id="68775.A0A5C3LZL6"/>
<name>A0A5C3LZL6_9AGAR</name>
<dbReference type="PANTHER" id="PTHR35043:SF7">
    <property type="entry name" value="TRANSCRIPTION FACTOR DOMAIN-CONTAINING PROTEIN"/>
    <property type="match status" value="1"/>
</dbReference>
<reference evidence="2 3" key="1">
    <citation type="journal article" date="2019" name="Nat. Ecol. Evol.">
        <title>Megaphylogeny resolves global patterns of mushroom evolution.</title>
        <authorList>
            <person name="Varga T."/>
            <person name="Krizsan K."/>
            <person name="Foldi C."/>
            <person name="Dima B."/>
            <person name="Sanchez-Garcia M."/>
            <person name="Sanchez-Ramirez S."/>
            <person name="Szollosi G.J."/>
            <person name="Szarkandi J.G."/>
            <person name="Papp V."/>
            <person name="Albert L."/>
            <person name="Andreopoulos W."/>
            <person name="Angelini C."/>
            <person name="Antonin V."/>
            <person name="Barry K.W."/>
            <person name="Bougher N.L."/>
            <person name="Buchanan P."/>
            <person name="Buyck B."/>
            <person name="Bense V."/>
            <person name="Catcheside P."/>
            <person name="Chovatia M."/>
            <person name="Cooper J."/>
            <person name="Damon W."/>
            <person name="Desjardin D."/>
            <person name="Finy P."/>
            <person name="Geml J."/>
            <person name="Haridas S."/>
            <person name="Hughes K."/>
            <person name="Justo A."/>
            <person name="Karasinski D."/>
            <person name="Kautmanova I."/>
            <person name="Kiss B."/>
            <person name="Kocsube S."/>
            <person name="Kotiranta H."/>
            <person name="LaButti K.M."/>
            <person name="Lechner B.E."/>
            <person name="Liimatainen K."/>
            <person name="Lipzen A."/>
            <person name="Lukacs Z."/>
            <person name="Mihaltcheva S."/>
            <person name="Morgado L.N."/>
            <person name="Niskanen T."/>
            <person name="Noordeloos M.E."/>
            <person name="Ohm R.A."/>
            <person name="Ortiz-Santana B."/>
            <person name="Ovrebo C."/>
            <person name="Racz N."/>
            <person name="Riley R."/>
            <person name="Savchenko A."/>
            <person name="Shiryaev A."/>
            <person name="Soop K."/>
            <person name="Spirin V."/>
            <person name="Szebenyi C."/>
            <person name="Tomsovsky M."/>
            <person name="Tulloss R.E."/>
            <person name="Uehling J."/>
            <person name="Grigoriev I.V."/>
            <person name="Vagvolgyi C."/>
            <person name="Papp T."/>
            <person name="Martin F.M."/>
            <person name="Miettinen O."/>
            <person name="Hibbett D.S."/>
            <person name="Nagy L.G."/>
        </authorList>
    </citation>
    <scope>NUCLEOTIDE SEQUENCE [LARGE SCALE GENOMIC DNA]</scope>
    <source>
        <strain evidence="2 3">CBS 166.37</strain>
    </source>
</reference>
<dbReference type="EMBL" id="ML213606">
    <property type="protein sequence ID" value="TFK37853.1"/>
    <property type="molecule type" value="Genomic_DNA"/>
</dbReference>
<accession>A0A5C3LZL6</accession>
<keyword evidence="1" id="KW-0472">Membrane</keyword>
<evidence type="ECO:0000313" key="3">
    <source>
        <dbReference type="Proteomes" id="UP000308652"/>
    </source>
</evidence>
<dbReference type="AlphaFoldDB" id="A0A5C3LZL6"/>
<dbReference type="Proteomes" id="UP000308652">
    <property type="component" value="Unassembled WGS sequence"/>
</dbReference>
<feature type="transmembrane region" description="Helical" evidence="1">
    <location>
        <begin position="213"/>
        <end position="232"/>
    </location>
</feature>
<organism evidence="2 3">
    <name type="scientific">Crucibulum laeve</name>
    <dbReference type="NCBI Taxonomy" id="68775"/>
    <lineage>
        <taxon>Eukaryota</taxon>
        <taxon>Fungi</taxon>
        <taxon>Dikarya</taxon>
        <taxon>Basidiomycota</taxon>
        <taxon>Agaricomycotina</taxon>
        <taxon>Agaricomycetes</taxon>
        <taxon>Agaricomycetidae</taxon>
        <taxon>Agaricales</taxon>
        <taxon>Agaricineae</taxon>
        <taxon>Nidulariaceae</taxon>
        <taxon>Crucibulum</taxon>
    </lineage>
</organism>
<gene>
    <name evidence="2" type="ORF">BDQ12DRAFT_749688</name>
</gene>